<feature type="chain" id="PRO_5047186925" description="UrcA family protein" evidence="1">
    <location>
        <begin position="20"/>
        <end position="93"/>
    </location>
</feature>
<comment type="caution">
    <text evidence="2">The sequence shown here is derived from an EMBL/GenBank/DDBJ whole genome shotgun (WGS) entry which is preliminary data.</text>
</comment>
<sequence>MRTLIVLALTTATLSTALASNFTLYPGFRDRDALVEAATDKGLIVEVILRCERTKSGKIKSGIMVYSKVEDLYCSSKNRCFRDAEKAFDDTCY</sequence>
<protein>
    <recommendedName>
        <fullName evidence="4">UrcA family protein</fullName>
    </recommendedName>
</protein>
<dbReference type="RefSeq" id="WP_377212517.1">
    <property type="nucleotide sequence ID" value="NZ_JBHTJV010000009.1"/>
</dbReference>
<name>A0ABW3FEQ7_9HYPH</name>
<dbReference type="EMBL" id="JBHTJV010000009">
    <property type="protein sequence ID" value="MFD0916660.1"/>
    <property type="molecule type" value="Genomic_DNA"/>
</dbReference>
<dbReference type="Proteomes" id="UP001597101">
    <property type="component" value="Unassembled WGS sequence"/>
</dbReference>
<keyword evidence="1" id="KW-0732">Signal</keyword>
<evidence type="ECO:0000256" key="1">
    <source>
        <dbReference type="SAM" id="SignalP"/>
    </source>
</evidence>
<evidence type="ECO:0000313" key="3">
    <source>
        <dbReference type="Proteomes" id="UP001597101"/>
    </source>
</evidence>
<evidence type="ECO:0008006" key="4">
    <source>
        <dbReference type="Google" id="ProtNLM"/>
    </source>
</evidence>
<keyword evidence="3" id="KW-1185">Reference proteome</keyword>
<reference evidence="3" key="1">
    <citation type="journal article" date="2019" name="Int. J. Syst. Evol. Microbiol.">
        <title>The Global Catalogue of Microorganisms (GCM) 10K type strain sequencing project: providing services to taxonomists for standard genome sequencing and annotation.</title>
        <authorList>
            <consortium name="The Broad Institute Genomics Platform"/>
            <consortium name="The Broad Institute Genome Sequencing Center for Infectious Disease"/>
            <person name="Wu L."/>
            <person name="Ma J."/>
        </authorList>
    </citation>
    <scope>NUCLEOTIDE SEQUENCE [LARGE SCALE GENOMIC DNA]</scope>
    <source>
        <strain evidence="3">CCUG 60023</strain>
    </source>
</reference>
<accession>A0ABW3FEQ7</accession>
<gene>
    <name evidence="2" type="ORF">ACFQ14_09600</name>
</gene>
<organism evidence="2 3">
    <name type="scientific">Pseudahrensia aquimaris</name>
    <dbReference type="NCBI Taxonomy" id="744461"/>
    <lineage>
        <taxon>Bacteria</taxon>
        <taxon>Pseudomonadati</taxon>
        <taxon>Pseudomonadota</taxon>
        <taxon>Alphaproteobacteria</taxon>
        <taxon>Hyphomicrobiales</taxon>
        <taxon>Ahrensiaceae</taxon>
        <taxon>Pseudahrensia</taxon>
    </lineage>
</organism>
<feature type="signal peptide" evidence="1">
    <location>
        <begin position="1"/>
        <end position="19"/>
    </location>
</feature>
<proteinExistence type="predicted"/>
<evidence type="ECO:0000313" key="2">
    <source>
        <dbReference type="EMBL" id="MFD0916660.1"/>
    </source>
</evidence>